<name>A0A7R9BLJ8_9CRUS</name>
<dbReference type="GO" id="GO:0005634">
    <property type="term" value="C:nucleus"/>
    <property type="evidence" value="ECO:0007669"/>
    <property type="project" value="TreeGrafter"/>
</dbReference>
<dbReference type="Gene3D" id="1.10.220.160">
    <property type="match status" value="1"/>
</dbReference>
<dbReference type="SUPFAM" id="SSF82199">
    <property type="entry name" value="SET domain"/>
    <property type="match status" value="1"/>
</dbReference>
<evidence type="ECO:0000313" key="9">
    <source>
        <dbReference type="Proteomes" id="UP000678499"/>
    </source>
</evidence>
<gene>
    <name evidence="8" type="ORF">NMOB1V02_LOCUS4470</name>
</gene>
<dbReference type="Gene3D" id="6.10.140.2220">
    <property type="match status" value="1"/>
</dbReference>
<keyword evidence="1" id="KW-0489">Methyltransferase</keyword>
<evidence type="ECO:0000256" key="3">
    <source>
        <dbReference type="ARBA" id="ARBA00022691"/>
    </source>
</evidence>
<dbReference type="Proteomes" id="UP000678499">
    <property type="component" value="Unassembled WGS sequence"/>
</dbReference>
<dbReference type="PANTHER" id="PTHR46165:SF2">
    <property type="entry name" value="SET AND MYND DOMAIN-CONTAINING PROTEIN 4"/>
    <property type="match status" value="1"/>
</dbReference>
<sequence>MSPTMYEEDLDDFRFDHPCCDESLDYRYGHEVFRLGSEEWRFEDKKFHPWSWSEMSFSNKVNRLCLLHHSQDDPGLTDNGKSEDVAREHLKICFHVLNQDPLNVEEGFRHANNALNWVPQKNGKFLKPSDKRPRETEETRLKWVPDFGAVTLAAAFVARAELFWRVGMTQNARKDYYEARCALVSKNNGDDVALIEDTIVMMQFKEEIDAYCYITVASWIQILQDNYSVALKNISSAQKWAKISKSPNLRYIQEWEKITNEIQRVAEDEHLSLTDIEEGARVKIQDLACLSWREHPLVESDPKYAVNFIDIINEQYDDITGGSEYDMLHSAVDVRYSSKKGRHLVAKRNIPAGAILVYEAPFFALVDPSRMLEFCHRCKKRLGFSQAHCPTCVYTRYCDSYCKSQDYYHPYECQYMGYFRSRGDLDLEFAGRLTELYLDIMAIPKTYYQNYRSRELDRCHDAVETAVLMGSAGRDKPESPLMTRLRAKIIFHLKCNLAGYKFQLPQTEFVPGKVSGKTDSFGTALLNYGMLFNHSCTYGCTWDFVSGKFVFRTLVPFSCGEELTINCGVNFTTDVREERKFFNDDGITEFTCECEACCENWPLVQFQSLHQYFDLSICPSCKSNAVSGSTCDDCKADLVPEQKKLKDLSLVAEDAVKLLQDFRITDAEKLLVDAINAGKMKAKSGANHEIFLVKLLRRCWALQGCVSVLKPEEMDKNFDYDTL</sequence>
<protein>
    <recommendedName>
        <fullName evidence="7">SET domain-containing protein</fullName>
    </recommendedName>
</protein>
<evidence type="ECO:0000259" key="7">
    <source>
        <dbReference type="PROSITE" id="PS50280"/>
    </source>
</evidence>
<dbReference type="GO" id="GO:0032259">
    <property type="term" value="P:methylation"/>
    <property type="evidence" value="ECO:0007669"/>
    <property type="project" value="UniProtKB-KW"/>
</dbReference>
<keyword evidence="5" id="KW-0863">Zinc-finger</keyword>
<dbReference type="EMBL" id="OA882725">
    <property type="protein sequence ID" value="CAD7276719.1"/>
    <property type="molecule type" value="Genomic_DNA"/>
</dbReference>
<dbReference type="GO" id="GO:0042826">
    <property type="term" value="F:histone deacetylase binding"/>
    <property type="evidence" value="ECO:0007669"/>
    <property type="project" value="TreeGrafter"/>
</dbReference>
<evidence type="ECO:0000256" key="5">
    <source>
        <dbReference type="ARBA" id="ARBA00022771"/>
    </source>
</evidence>
<dbReference type="InterPro" id="IPR002893">
    <property type="entry name" value="Znf_MYND"/>
</dbReference>
<dbReference type="Gene3D" id="2.170.270.10">
    <property type="entry name" value="SET domain"/>
    <property type="match status" value="1"/>
</dbReference>
<organism evidence="8">
    <name type="scientific">Notodromas monacha</name>
    <dbReference type="NCBI Taxonomy" id="399045"/>
    <lineage>
        <taxon>Eukaryota</taxon>
        <taxon>Metazoa</taxon>
        <taxon>Ecdysozoa</taxon>
        <taxon>Arthropoda</taxon>
        <taxon>Crustacea</taxon>
        <taxon>Oligostraca</taxon>
        <taxon>Ostracoda</taxon>
        <taxon>Podocopa</taxon>
        <taxon>Podocopida</taxon>
        <taxon>Cypridocopina</taxon>
        <taxon>Cypridoidea</taxon>
        <taxon>Cyprididae</taxon>
        <taxon>Notodromas</taxon>
    </lineage>
</organism>
<evidence type="ECO:0000256" key="2">
    <source>
        <dbReference type="ARBA" id="ARBA00022679"/>
    </source>
</evidence>
<dbReference type="GO" id="GO:0008757">
    <property type="term" value="F:S-adenosylmethionine-dependent methyltransferase activity"/>
    <property type="evidence" value="ECO:0007669"/>
    <property type="project" value="UniProtKB-ARBA"/>
</dbReference>
<keyword evidence="2" id="KW-0808">Transferase</keyword>
<dbReference type="Pfam" id="PF00856">
    <property type="entry name" value="SET"/>
    <property type="match status" value="1"/>
</dbReference>
<reference evidence="8" key="1">
    <citation type="submission" date="2020-11" db="EMBL/GenBank/DDBJ databases">
        <authorList>
            <person name="Tran Van P."/>
        </authorList>
    </citation>
    <scope>NUCLEOTIDE SEQUENCE</scope>
</reference>
<evidence type="ECO:0000256" key="4">
    <source>
        <dbReference type="ARBA" id="ARBA00022723"/>
    </source>
</evidence>
<evidence type="ECO:0000256" key="6">
    <source>
        <dbReference type="ARBA" id="ARBA00022833"/>
    </source>
</evidence>
<dbReference type="InterPro" id="IPR001214">
    <property type="entry name" value="SET_dom"/>
</dbReference>
<keyword evidence="9" id="KW-1185">Reference proteome</keyword>
<accession>A0A7R9BLJ8</accession>
<dbReference type="GO" id="GO:0008170">
    <property type="term" value="F:N-methyltransferase activity"/>
    <property type="evidence" value="ECO:0007669"/>
    <property type="project" value="UniProtKB-ARBA"/>
</dbReference>
<dbReference type="AlphaFoldDB" id="A0A7R9BLJ8"/>
<keyword evidence="4" id="KW-0479">Metal-binding</keyword>
<keyword evidence="3" id="KW-0949">S-adenosyl-L-methionine</keyword>
<dbReference type="EMBL" id="CAJPEX010000688">
    <property type="protein sequence ID" value="CAG0916871.1"/>
    <property type="molecule type" value="Genomic_DNA"/>
</dbReference>
<evidence type="ECO:0000313" key="8">
    <source>
        <dbReference type="EMBL" id="CAD7276719.1"/>
    </source>
</evidence>
<keyword evidence="6" id="KW-0862">Zinc</keyword>
<dbReference type="PROSITE" id="PS01360">
    <property type="entry name" value="ZF_MYND_1"/>
    <property type="match status" value="1"/>
</dbReference>
<dbReference type="InterPro" id="IPR052097">
    <property type="entry name" value="SET-MYND_domain_protein"/>
</dbReference>
<dbReference type="InterPro" id="IPR046341">
    <property type="entry name" value="SET_dom_sf"/>
</dbReference>
<proteinExistence type="predicted"/>
<dbReference type="OrthoDB" id="7669464at2759"/>
<feature type="domain" description="SET" evidence="7">
    <location>
        <begin position="330"/>
        <end position="568"/>
    </location>
</feature>
<dbReference type="PROSITE" id="PS50280">
    <property type="entry name" value="SET"/>
    <property type="match status" value="1"/>
</dbReference>
<dbReference type="GO" id="GO:0008276">
    <property type="term" value="F:protein methyltransferase activity"/>
    <property type="evidence" value="ECO:0007669"/>
    <property type="project" value="UniProtKB-ARBA"/>
</dbReference>
<dbReference type="GO" id="GO:0005737">
    <property type="term" value="C:cytoplasm"/>
    <property type="evidence" value="ECO:0007669"/>
    <property type="project" value="TreeGrafter"/>
</dbReference>
<evidence type="ECO:0000256" key="1">
    <source>
        <dbReference type="ARBA" id="ARBA00022603"/>
    </source>
</evidence>
<dbReference type="GO" id="GO:0008270">
    <property type="term" value="F:zinc ion binding"/>
    <property type="evidence" value="ECO:0007669"/>
    <property type="project" value="UniProtKB-KW"/>
</dbReference>
<dbReference type="PANTHER" id="PTHR46165">
    <property type="entry name" value="SET AND MYND DOMAIN-CONTAINING PROTEIN 4"/>
    <property type="match status" value="1"/>
</dbReference>